<comment type="function">
    <text evidence="9">Part of the tripartite ATP-independent periplasmic (TRAP) transport system.</text>
</comment>
<dbReference type="EMBL" id="SLXU01000016">
    <property type="protein sequence ID" value="TCP59745.1"/>
    <property type="molecule type" value="Genomic_DNA"/>
</dbReference>
<keyword evidence="5 9" id="KW-0812">Transmembrane</keyword>
<dbReference type="AlphaFoldDB" id="A0A4R2RKJ2"/>
<dbReference type="PROSITE" id="PS01088">
    <property type="entry name" value="CAP_1"/>
    <property type="match status" value="1"/>
</dbReference>
<comment type="caution">
    <text evidence="11">The sequence shown here is derived from an EMBL/GenBank/DDBJ whole genome shotgun (WGS) entry which is preliminary data.</text>
</comment>
<evidence type="ECO:0000259" key="10">
    <source>
        <dbReference type="Pfam" id="PF04290"/>
    </source>
</evidence>
<dbReference type="PANTHER" id="PTHR35011:SF10">
    <property type="entry name" value="TRAP TRANSPORTER SMALL PERMEASE PROTEIN"/>
    <property type="match status" value="1"/>
</dbReference>
<gene>
    <name evidence="11" type="ORF">EV663_11640</name>
</gene>
<evidence type="ECO:0000256" key="8">
    <source>
        <dbReference type="ARBA" id="ARBA00038436"/>
    </source>
</evidence>
<dbReference type="PANTHER" id="PTHR35011">
    <property type="entry name" value="2,3-DIKETO-L-GULONATE TRAP TRANSPORTER SMALL PERMEASE PROTEIN YIAM"/>
    <property type="match status" value="1"/>
</dbReference>
<evidence type="ECO:0000256" key="5">
    <source>
        <dbReference type="ARBA" id="ARBA00022692"/>
    </source>
</evidence>
<keyword evidence="2 9" id="KW-0813">Transport</keyword>
<keyword evidence="12" id="KW-1185">Reference proteome</keyword>
<feature type="transmembrane region" description="Helical" evidence="9">
    <location>
        <begin position="150"/>
        <end position="169"/>
    </location>
</feature>
<feature type="transmembrane region" description="Helical" evidence="9">
    <location>
        <begin position="99"/>
        <end position="123"/>
    </location>
</feature>
<sequence length="210" mass="22953">MAALAPVLEDTSLLSRLDRSLYRLERVLALLSGLAVFGLMVLAVGSVGGRHLFNAPLPGYVDWIQQAMPLIAFMGIAYTQRDGGHIRMDILIGALRGRLLWAAEFVTTFAILGLMVLLVWGSWAHFQRSFDFTAPMWSRDSSFDINLPLWPAKLLAPVAFCVLCLRLALQLWGYGRAFVLNLAEPVAVPLVRSAAEMAAAEAEHVSGADS</sequence>
<dbReference type="RefSeq" id="WP_132952599.1">
    <property type="nucleotide sequence ID" value="NZ_SLXU01000016.1"/>
</dbReference>
<keyword evidence="3" id="KW-1003">Cell membrane</keyword>
<evidence type="ECO:0000256" key="9">
    <source>
        <dbReference type="RuleBase" id="RU369079"/>
    </source>
</evidence>
<comment type="similarity">
    <text evidence="8 9">Belongs to the TRAP transporter small permease family.</text>
</comment>
<evidence type="ECO:0000256" key="3">
    <source>
        <dbReference type="ARBA" id="ARBA00022475"/>
    </source>
</evidence>
<dbReference type="GO" id="GO:0022857">
    <property type="term" value="F:transmembrane transporter activity"/>
    <property type="evidence" value="ECO:0007669"/>
    <property type="project" value="UniProtKB-UniRule"/>
</dbReference>
<dbReference type="Proteomes" id="UP000295050">
    <property type="component" value="Unassembled WGS sequence"/>
</dbReference>
<dbReference type="OrthoDB" id="7843894at2"/>
<keyword evidence="7 9" id="KW-0472">Membrane</keyword>
<feature type="transmembrane region" description="Helical" evidence="9">
    <location>
        <begin position="27"/>
        <end position="48"/>
    </location>
</feature>
<feature type="transmembrane region" description="Helical" evidence="9">
    <location>
        <begin position="60"/>
        <end position="78"/>
    </location>
</feature>
<evidence type="ECO:0000256" key="4">
    <source>
        <dbReference type="ARBA" id="ARBA00022519"/>
    </source>
</evidence>
<dbReference type="GO" id="GO:0015740">
    <property type="term" value="P:C4-dicarboxylate transport"/>
    <property type="evidence" value="ECO:0007669"/>
    <property type="project" value="TreeGrafter"/>
</dbReference>
<reference evidence="11 12" key="1">
    <citation type="submission" date="2019-03" db="EMBL/GenBank/DDBJ databases">
        <title>Genomic Encyclopedia of Type Strains, Phase IV (KMG-IV): sequencing the most valuable type-strain genomes for metagenomic binning, comparative biology and taxonomic classification.</title>
        <authorList>
            <person name="Goeker M."/>
        </authorList>
    </citation>
    <scope>NUCLEOTIDE SEQUENCE [LARGE SCALE GENOMIC DNA]</scope>
    <source>
        <strain evidence="11 12">DSM 24766</strain>
    </source>
</reference>
<evidence type="ECO:0000256" key="6">
    <source>
        <dbReference type="ARBA" id="ARBA00022989"/>
    </source>
</evidence>
<dbReference type="InterPro" id="IPR055348">
    <property type="entry name" value="DctQ"/>
</dbReference>
<organism evidence="11 12">
    <name type="scientific">Rhodovulum bhavnagarense</name>
    <dbReference type="NCBI Taxonomy" id="992286"/>
    <lineage>
        <taxon>Bacteria</taxon>
        <taxon>Pseudomonadati</taxon>
        <taxon>Pseudomonadota</taxon>
        <taxon>Alphaproteobacteria</taxon>
        <taxon>Rhodobacterales</taxon>
        <taxon>Paracoccaceae</taxon>
        <taxon>Rhodovulum</taxon>
    </lineage>
</organism>
<proteinExistence type="inferred from homology"/>
<evidence type="ECO:0000256" key="1">
    <source>
        <dbReference type="ARBA" id="ARBA00004429"/>
    </source>
</evidence>
<accession>A0A4R2RKJ2</accession>
<evidence type="ECO:0000313" key="12">
    <source>
        <dbReference type="Proteomes" id="UP000295050"/>
    </source>
</evidence>
<dbReference type="InterPro" id="IPR018106">
    <property type="entry name" value="CAP_CS_N"/>
</dbReference>
<comment type="subcellular location">
    <subcellularLocation>
        <location evidence="1 9">Cell inner membrane</location>
        <topology evidence="1 9">Multi-pass membrane protein</topology>
    </subcellularLocation>
</comment>
<evidence type="ECO:0000256" key="2">
    <source>
        <dbReference type="ARBA" id="ARBA00022448"/>
    </source>
</evidence>
<dbReference type="Pfam" id="PF04290">
    <property type="entry name" value="DctQ"/>
    <property type="match status" value="1"/>
</dbReference>
<evidence type="ECO:0000313" key="11">
    <source>
        <dbReference type="EMBL" id="TCP59745.1"/>
    </source>
</evidence>
<protein>
    <recommendedName>
        <fullName evidence="9">TRAP transporter small permease protein</fullName>
    </recommendedName>
</protein>
<evidence type="ECO:0000256" key="7">
    <source>
        <dbReference type="ARBA" id="ARBA00023136"/>
    </source>
</evidence>
<keyword evidence="6 9" id="KW-1133">Transmembrane helix</keyword>
<feature type="domain" description="Tripartite ATP-independent periplasmic transporters DctQ component" evidence="10">
    <location>
        <begin position="39"/>
        <end position="172"/>
    </location>
</feature>
<dbReference type="GO" id="GO:0005886">
    <property type="term" value="C:plasma membrane"/>
    <property type="evidence" value="ECO:0007669"/>
    <property type="project" value="UniProtKB-SubCell"/>
</dbReference>
<name>A0A4R2RKJ2_9RHOB</name>
<comment type="subunit">
    <text evidence="9">The complex comprises the extracytoplasmic solute receptor protein and the two transmembrane proteins.</text>
</comment>
<keyword evidence="4 9" id="KW-0997">Cell inner membrane</keyword>
<dbReference type="InterPro" id="IPR007387">
    <property type="entry name" value="TRAP_DctQ"/>
</dbReference>